<name>A0A6J5REB6_9CAUD</name>
<organism evidence="1">
    <name type="scientific">uncultured Caudovirales phage</name>
    <dbReference type="NCBI Taxonomy" id="2100421"/>
    <lineage>
        <taxon>Viruses</taxon>
        <taxon>Duplodnaviria</taxon>
        <taxon>Heunggongvirae</taxon>
        <taxon>Uroviricota</taxon>
        <taxon>Caudoviricetes</taxon>
        <taxon>Peduoviridae</taxon>
        <taxon>Maltschvirus</taxon>
        <taxon>Maltschvirus maltsch</taxon>
    </lineage>
</organism>
<proteinExistence type="predicted"/>
<gene>
    <name evidence="1" type="ORF">UFOVP1298_16</name>
</gene>
<accession>A0A6J5REB6</accession>
<evidence type="ECO:0000313" key="1">
    <source>
        <dbReference type="EMBL" id="CAB4195389.1"/>
    </source>
</evidence>
<sequence>MSITTHNTDKKLQAEFNGVCVQGHVNAGYKELVEMLGKPTKGDGHKVDAEWYIRFEDGGIASIYNYKDGKNYNGQDGKPTDRIRDWHIGGFDRKSADRVQILVDLHREQEKTKKNEAKPDGVKQLESAFEIMDSLKAARGEVYANAVETAMLIKKMGDLQHVLLLSLVETDVMPKVVAKRLTEIQGDMGSRVISLIARHAKGVDATEKHHAKELMGWAEKMMGQEQKGVESLLKEILAGGDDK</sequence>
<reference evidence="1" key="1">
    <citation type="submission" date="2020-05" db="EMBL/GenBank/DDBJ databases">
        <authorList>
            <person name="Chiriac C."/>
            <person name="Salcher M."/>
            <person name="Ghai R."/>
            <person name="Kavagutti S V."/>
        </authorList>
    </citation>
    <scope>NUCLEOTIDE SEQUENCE</scope>
</reference>
<protein>
    <submittedName>
        <fullName evidence="1">Uncharacterized protein</fullName>
    </submittedName>
</protein>
<dbReference type="EMBL" id="LR797250">
    <property type="protein sequence ID" value="CAB4195389.1"/>
    <property type="molecule type" value="Genomic_DNA"/>
</dbReference>